<feature type="repeat" description="PPR" evidence="2">
    <location>
        <begin position="283"/>
        <end position="317"/>
    </location>
</feature>
<dbReference type="Pfam" id="PF13041">
    <property type="entry name" value="PPR_2"/>
    <property type="match status" value="4"/>
</dbReference>
<dbReference type="PANTHER" id="PTHR24015:SF548">
    <property type="entry name" value="OS08G0340900 PROTEIN"/>
    <property type="match status" value="1"/>
</dbReference>
<sequence>MVSMQAAAKMEFTDPSGKNYYSLLRESTRLKSLQEGHRVHTHMIIEGLDMNLVLANHLVDMYGKCGCVMEARHTFNHMPNHNVYSWMSLLSAYNNLGFASEVLALYKQMCTSIVPDKYIFVTIFNACTGLLALEYGQAAYIQMSKIGTEMDAFVQSSLINMYIDCGCIIDAYHIFIKTDGQNVVLWNAMILGYVQQGYYAEAMVLLGEMLQKGVIPDPITYVGAIQACADMQLLEKVRQYHMELVYFDYIADLTVSNTLIDTYTKCGSFQDAWGVFVSIVKKDVVSYNVMITSFIQQGFSEKAISLYGQMKQDSLKPNETTFVSILKACTHLRDGERGKKFHKEILKDGCKLNSFLASTLIDMYAKCGMIVDAYEVFCTTEDRNVVVWTAMITGYTQQGFGKESLDLFLKMEQKGVMPNAATMISVLKACSILGAEAMGQKVNDRIKQSSLQLDILVMNGLIEMHASCGNMQKALLAFNEMSERDVVSWTALIGGYAQQGFVKEALVFFKQMLQECVKPNAITFVAVLSACSHAGLIEEGYLHFFSMIREHGIVPTSDQYACMVDLLGRAGHLEEAARIIISMEVQHTELAWRTLLGACRTSSNKNLAKFAMKQIIELNPDNDAAYVLLCNTDDDSRNCFWSTQVDALGMNTLSGLSDDMSTCFKTMTSSEAKLVMSEA</sequence>
<evidence type="ECO:0000313" key="3">
    <source>
        <dbReference type="EMBL" id="KAI5062641.1"/>
    </source>
</evidence>
<reference evidence="3" key="1">
    <citation type="submission" date="2021-01" db="EMBL/GenBank/DDBJ databases">
        <title>Adiantum capillus-veneris genome.</title>
        <authorList>
            <person name="Fang Y."/>
            <person name="Liao Q."/>
        </authorList>
    </citation>
    <scope>NUCLEOTIDE SEQUENCE</scope>
    <source>
        <strain evidence="3">H3</strain>
        <tissue evidence="3">Leaf</tissue>
    </source>
</reference>
<dbReference type="Gene3D" id="1.25.40.10">
    <property type="entry name" value="Tetratricopeptide repeat domain"/>
    <property type="match status" value="6"/>
</dbReference>
<feature type="repeat" description="PPR" evidence="2">
    <location>
        <begin position="485"/>
        <end position="519"/>
    </location>
</feature>
<feature type="repeat" description="PPR" evidence="2">
    <location>
        <begin position="520"/>
        <end position="555"/>
    </location>
</feature>
<dbReference type="FunFam" id="1.25.40.10:FF:000344">
    <property type="entry name" value="Pentatricopeptide repeat-containing protein"/>
    <property type="match status" value="1"/>
</dbReference>
<dbReference type="InterPro" id="IPR011990">
    <property type="entry name" value="TPR-like_helical_dom_sf"/>
</dbReference>
<dbReference type="InterPro" id="IPR002885">
    <property type="entry name" value="PPR_rpt"/>
</dbReference>
<protein>
    <recommendedName>
        <fullName evidence="5">Pentatricopeptide repeat-containing protein</fullName>
    </recommendedName>
</protein>
<organism evidence="3 4">
    <name type="scientific">Adiantum capillus-veneris</name>
    <name type="common">Maidenhair fern</name>
    <dbReference type="NCBI Taxonomy" id="13818"/>
    <lineage>
        <taxon>Eukaryota</taxon>
        <taxon>Viridiplantae</taxon>
        <taxon>Streptophyta</taxon>
        <taxon>Embryophyta</taxon>
        <taxon>Tracheophyta</taxon>
        <taxon>Polypodiopsida</taxon>
        <taxon>Polypodiidae</taxon>
        <taxon>Polypodiales</taxon>
        <taxon>Pteridineae</taxon>
        <taxon>Pteridaceae</taxon>
        <taxon>Vittarioideae</taxon>
        <taxon>Adiantum</taxon>
    </lineage>
</organism>
<dbReference type="OrthoDB" id="1879995at2759"/>
<dbReference type="AlphaFoldDB" id="A0A9D4U951"/>
<evidence type="ECO:0000256" key="2">
    <source>
        <dbReference type="PROSITE-ProRule" id="PRU00708"/>
    </source>
</evidence>
<dbReference type="PANTHER" id="PTHR24015">
    <property type="entry name" value="OS07G0578800 PROTEIN-RELATED"/>
    <property type="match status" value="1"/>
</dbReference>
<dbReference type="SUPFAM" id="SSF48452">
    <property type="entry name" value="TPR-like"/>
    <property type="match status" value="1"/>
</dbReference>
<dbReference type="Pfam" id="PF01535">
    <property type="entry name" value="PPR"/>
    <property type="match status" value="4"/>
</dbReference>
<feature type="repeat" description="PPR" evidence="2">
    <location>
        <begin position="182"/>
        <end position="216"/>
    </location>
</feature>
<keyword evidence="1" id="KW-0677">Repeat</keyword>
<evidence type="ECO:0000313" key="4">
    <source>
        <dbReference type="Proteomes" id="UP000886520"/>
    </source>
</evidence>
<dbReference type="InterPro" id="IPR046960">
    <property type="entry name" value="PPR_At4g14850-like_plant"/>
</dbReference>
<feature type="repeat" description="PPR" evidence="2">
    <location>
        <begin position="384"/>
        <end position="418"/>
    </location>
</feature>
<dbReference type="GO" id="GO:0009451">
    <property type="term" value="P:RNA modification"/>
    <property type="evidence" value="ECO:0007669"/>
    <property type="project" value="InterPro"/>
</dbReference>
<dbReference type="FunFam" id="1.25.40.10:FF:000090">
    <property type="entry name" value="Pentatricopeptide repeat-containing protein, chloroplastic"/>
    <property type="match status" value="1"/>
</dbReference>
<dbReference type="EMBL" id="JABFUD020000022">
    <property type="protein sequence ID" value="KAI5062641.1"/>
    <property type="molecule type" value="Genomic_DNA"/>
</dbReference>
<comment type="caution">
    <text evidence="3">The sequence shown here is derived from an EMBL/GenBank/DDBJ whole genome shotgun (WGS) entry which is preliminary data.</text>
</comment>
<gene>
    <name evidence="3" type="ORF">GOP47_0023180</name>
</gene>
<name>A0A9D4U951_ADICA</name>
<dbReference type="PROSITE" id="PS51375">
    <property type="entry name" value="PPR"/>
    <property type="match status" value="5"/>
</dbReference>
<keyword evidence="4" id="KW-1185">Reference proteome</keyword>
<evidence type="ECO:0000256" key="1">
    <source>
        <dbReference type="ARBA" id="ARBA00022737"/>
    </source>
</evidence>
<dbReference type="GO" id="GO:0003723">
    <property type="term" value="F:RNA binding"/>
    <property type="evidence" value="ECO:0007669"/>
    <property type="project" value="InterPro"/>
</dbReference>
<evidence type="ECO:0008006" key="5">
    <source>
        <dbReference type="Google" id="ProtNLM"/>
    </source>
</evidence>
<dbReference type="Proteomes" id="UP000886520">
    <property type="component" value="Chromosome 22"/>
</dbReference>
<accession>A0A9D4U951</accession>
<dbReference type="NCBIfam" id="TIGR00756">
    <property type="entry name" value="PPR"/>
    <property type="match status" value="4"/>
</dbReference>
<proteinExistence type="predicted"/>